<dbReference type="Gene3D" id="3.40.50.150">
    <property type="entry name" value="Vaccinia Virus protein VP39"/>
    <property type="match status" value="1"/>
</dbReference>
<organism evidence="4 5">
    <name type="scientific">Cylindrospermopsis raciborskii CENA302</name>
    <dbReference type="NCBI Taxonomy" id="1170768"/>
    <lineage>
        <taxon>Bacteria</taxon>
        <taxon>Bacillati</taxon>
        <taxon>Cyanobacteriota</taxon>
        <taxon>Cyanophyceae</taxon>
        <taxon>Nostocales</taxon>
        <taxon>Aphanizomenonaceae</taxon>
        <taxon>Cylindrospermopsis</taxon>
    </lineage>
</organism>
<evidence type="ECO:0000313" key="5">
    <source>
        <dbReference type="Proteomes" id="UP000190056"/>
    </source>
</evidence>
<keyword evidence="1" id="KW-0489">Methyltransferase</keyword>
<name>A0A9Q5WBL8_9CYAN</name>
<reference evidence="4 5" key="1">
    <citation type="submission" date="2017-01" db="EMBL/GenBank/DDBJ databases">
        <authorList>
            <person name="Abreu V.A."/>
            <person name="Popin R.V."/>
            <person name="Rigonato J."/>
            <person name="Andreote A.P."/>
            <person name="Schaker P.C."/>
            <person name="Hoff-Risseti C."/>
            <person name="Alvarenga D.O."/>
            <person name="Varani A.M."/>
            <person name="Fiore M.F."/>
        </authorList>
    </citation>
    <scope>NUCLEOTIDE SEQUENCE [LARGE SCALE GENOMIC DNA]</scope>
    <source>
        <strain evidence="4 5">CENA302</strain>
    </source>
</reference>
<sequence>MSTISNGFENGFEKVYVHPSQFPNKVYQDYLDCFSVGKINHKFHYDSVKQSQKWLKIHEYYSPARTNDDCINAYAVCFQKTAEFLDINTNIQVIGLGCGGGAKDHLLVSYLFNTEREIIYYPIDVSLSLALISGQKIRESYPQVSIQPIVCDLPCADDLIFHLHDQGEGHRKIITFFGMIPNFTPDEILPILSNFLQPGDILLMSANLAPGDDYLTGINKILPQYDNELTKDWLMTVLVDAGINPDHGTIKFSLKDDPNHQELTRINAQFEVETNIDLKLDDQIMHWKNGDQIQLFFSYRYTTTKLQNILKQYDIIILDYWEGANQEEGVYFCQKI</sequence>
<dbReference type="RefSeq" id="WP_071248947.1">
    <property type="nucleotide sequence ID" value="NZ_MTPU01000003.1"/>
</dbReference>
<dbReference type="InterPro" id="IPR029063">
    <property type="entry name" value="SAM-dependent_MTases_sf"/>
</dbReference>
<protein>
    <recommendedName>
        <fullName evidence="3">Histidine-specific methyltransferase SAM-dependent domain-containing protein</fullName>
    </recommendedName>
</protein>
<dbReference type="Proteomes" id="UP000190056">
    <property type="component" value="Unassembled WGS sequence"/>
</dbReference>
<evidence type="ECO:0000256" key="1">
    <source>
        <dbReference type="ARBA" id="ARBA00022603"/>
    </source>
</evidence>
<dbReference type="EMBL" id="MTPU01000003">
    <property type="protein sequence ID" value="OPH11321.1"/>
    <property type="molecule type" value="Genomic_DNA"/>
</dbReference>
<evidence type="ECO:0000259" key="3">
    <source>
        <dbReference type="Pfam" id="PF10017"/>
    </source>
</evidence>
<keyword evidence="2" id="KW-0808">Transferase</keyword>
<dbReference type="AlphaFoldDB" id="A0A9Q5WBL8"/>
<gene>
    <name evidence="4" type="ORF">CENA302_00530</name>
</gene>
<feature type="domain" description="Histidine-specific methyltransferase SAM-dependent" evidence="3">
    <location>
        <begin position="39"/>
        <end position="334"/>
    </location>
</feature>
<dbReference type="PANTHER" id="PTHR43397">
    <property type="entry name" value="ERGOTHIONEINE BIOSYNTHESIS PROTEIN 1"/>
    <property type="match status" value="1"/>
</dbReference>
<proteinExistence type="predicted"/>
<dbReference type="PANTHER" id="PTHR43397:SF1">
    <property type="entry name" value="ERGOTHIONEINE BIOSYNTHESIS PROTEIN 1"/>
    <property type="match status" value="1"/>
</dbReference>
<accession>A0A9Q5WBL8</accession>
<dbReference type="GO" id="GO:0008168">
    <property type="term" value="F:methyltransferase activity"/>
    <property type="evidence" value="ECO:0007669"/>
    <property type="project" value="UniProtKB-KW"/>
</dbReference>
<dbReference type="PIRSF" id="PIRSF018005">
    <property type="entry name" value="UCP018005"/>
    <property type="match status" value="1"/>
</dbReference>
<evidence type="ECO:0000256" key="2">
    <source>
        <dbReference type="ARBA" id="ARBA00022679"/>
    </source>
</evidence>
<comment type="caution">
    <text evidence="4">The sequence shown here is derived from an EMBL/GenBank/DDBJ whole genome shotgun (WGS) entry which is preliminary data.</text>
</comment>
<dbReference type="GO" id="GO:0032259">
    <property type="term" value="P:methylation"/>
    <property type="evidence" value="ECO:0007669"/>
    <property type="project" value="UniProtKB-KW"/>
</dbReference>
<dbReference type="InterPro" id="IPR017804">
    <property type="entry name" value="MeTrfase_EgtD-like"/>
</dbReference>
<dbReference type="InterPro" id="IPR019257">
    <property type="entry name" value="MeTrfase_dom"/>
</dbReference>
<evidence type="ECO:0000313" key="4">
    <source>
        <dbReference type="EMBL" id="OPH11321.1"/>
    </source>
</evidence>
<dbReference type="Pfam" id="PF10017">
    <property type="entry name" value="Methyltransf_33"/>
    <property type="match status" value="1"/>
</dbReference>
<dbReference type="InterPro" id="IPR051128">
    <property type="entry name" value="EgtD_Methyltrsf_superfamily"/>
</dbReference>
<dbReference type="SUPFAM" id="SSF53335">
    <property type="entry name" value="S-adenosyl-L-methionine-dependent methyltransferases"/>
    <property type="match status" value="1"/>
</dbReference>